<dbReference type="PROSITE" id="PS01094">
    <property type="entry name" value="UPF0076"/>
    <property type="match status" value="1"/>
</dbReference>
<dbReference type="EMBL" id="CAJVCH010570076">
    <property type="protein sequence ID" value="CAG7833987.1"/>
    <property type="molecule type" value="Genomic_DNA"/>
</dbReference>
<evidence type="ECO:0000313" key="6">
    <source>
        <dbReference type="EMBL" id="CAG7833987.1"/>
    </source>
</evidence>
<dbReference type="FunFam" id="3.40.50.880:FF:000022">
    <property type="entry name" value="protein deglycase DJ-1"/>
    <property type="match status" value="2"/>
</dbReference>
<keyword evidence="7" id="KW-1185">Reference proteome</keyword>
<name>A0A8J2LE09_9HEXA</name>
<feature type="domain" description="DJ-1/PfpI" evidence="5">
    <location>
        <begin position="426"/>
        <end position="592"/>
    </location>
</feature>
<evidence type="ECO:0000259" key="5">
    <source>
        <dbReference type="Pfam" id="PF01965"/>
    </source>
</evidence>
<organism evidence="6 7">
    <name type="scientific">Allacma fusca</name>
    <dbReference type="NCBI Taxonomy" id="39272"/>
    <lineage>
        <taxon>Eukaryota</taxon>
        <taxon>Metazoa</taxon>
        <taxon>Ecdysozoa</taxon>
        <taxon>Arthropoda</taxon>
        <taxon>Hexapoda</taxon>
        <taxon>Collembola</taxon>
        <taxon>Symphypleona</taxon>
        <taxon>Sminthuridae</taxon>
        <taxon>Allacma</taxon>
    </lineage>
</organism>
<dbReference type="GO" id="GO:0046295">
    <property type="term" value="P:glycolate biosynthetic process"/>
    <property type="evidence" value="ECO:0007669"/>
    <property type="project" value="TreeGrafter"/>
</dbReference>
<dbReference type="OrthoDB" id="543156at2759"/>
<keyword evidence="4" id="KW-0558">Oxidation</keyword>
<evidence type="ECO:0000313" key="7">
    <source>
        <dbReference type="Proteomes" id="UP000708208"/>
    </source>
</evidence>
<evidence type="ECO:0000256" key="4">
    <source>
        <dbReference type="ARBA" id="ARBA00023097"/>
    </source>
</evidence>
<protein>
    <recommendedName>
        <fullName evidence="5">DJ-1/PfpI domain-containing protein</fullName>
    </recommendedName>
</protein>
<accession>A0A8J2LE09</accession>
<dbReference type="NCBIfam" id="TIGR00004">
    <property type="entry name" value="Rid family detoxifying hydrolase"/>
    <property type="match status" value="1"/>
</dbReference>
<dbReference type="InterPro" id="IPR006056">
    <property type="entry name" value="RidA"/>
</dbReference>
<dbReference type="InterPro" id="IPR002818">
    <property type="entry name" value="DJ-1/PfpI"/>
</dbReference>
<dbReference type="GO" id="GO:0006979">
    <property type="term" value="P:response to oxidative stress"/>
    <property type="evidence" value="ECO:0007669"/>
    <property type="project" value="UniProtKB-ARBA"/>
</dbReference>
<dbReference type="AlphaFoldDB" id="A0A8J2LE09"/>
<dbReference type="Proteomes" id="UP000708208">
    <property type="component" value="Unassembled WGS sequence"/>
</dbReference>
<dbReference type="FunFam" id="3.30.1330.40:FF:000001">
    <property type="entry name" value="L-PSP family endoribonuclease"/>
    <property type="match status" value="1"/>
</dbReference>
<sequence length="719" mass="76939">MASITRKIVQSPHVAAPPPFLSQGVIVNDVLYISGQLGMNLQQEMLEGIENQTRQVLTNMGHVLAAAGATFNNVVKVTVLLDDINNFDVMNKVYTEFFTQNMPARAAYQVAKLPRNALVEIEAVAVVGTITESNLSELNFKLNVTTCLTGVLKRTVLSSLRLNNFCPKKYFSSVPTMSGKRALVVIVDWSEEMEVVTPIDVLRRAEVEVIVAGLNNSSAVVCSRQVKIVPDVSLVDVVSEGAGFDAIILPGGRIGSKAWVESTELGALLKSHDSSGKLIATICAAPLALKKNGIGLGKKLTSYPTSKEQLKDSYNYQEDRVVVDGNLITSRGPGTATEWSLRILEELLGKDKADQIAKEMLHVRDVAYGPVRDVSQKYYCHWDIFQGDNMLPGIARALKGAVFNSFRLNSSCTKSYFSTLTTMSGKRALIVIAEGSEEMEAVTPIDILRRAEVEVTVAGLSNSSPVVCSRQVTIVPDVSLAEAVAGGVGFDVIILPGGLGGSKAFVESSELGAILKTQESSGKIVAAICAAPTALKQHGIGLGKKLTSYPSVRDQLTDSYSYQEGRVVVDGNLITSRGPGTAIEFSLRLVEELVGKNKADQVAKGMLIEQLKPRDFGSRQVTAQRSTYGLVQLSGVVYKKSLLMGTLTTSHGPGAVKKFFKDCGGVSGKGQGGSSYKNNAVAIKITEIANQANSCLASLIKEQVSACALIVVCASVYDF</sequence>
<dbReference type="GO" id="GO:1903189">
    <property type="term" value="P:glyoxal metabolic process"/>
    <property type="evidence" value="ECO:0007669"/>
    <property type="project" value="TreeGrafter"/>
</dbReference>
<gene>
    <name evidence="6" type="ORF">AFUS01_LOCUS43539</name>
</gene>
<comment type="caution">
    <text evidence="6">The sequence shown here is derived from an EMBL/GenBank/DDBJ whole genome shotgun (WGS) entry which is preliminary data.</text>
</comment>
<evidence type="ECO:0000256" key="1">
    <source>
        <dbReference type="ARBA" id="ARBA00004496"/>
    </source>
</evidence>
<comment type="similarity">
    <text evidence="2">Belongs to the RutC family.</text>
</comment>
<proteinExistence type="inferred from homology"/>
<dbReference type="GO" id="GO:0005739">
    <property type="term" value="C:mitochondrion"/>
    <property type="evidence" value="ECO:0007669"/>
    <property type="project" value="TreeGrafter"/>
</dbReference>
<dbReference type="InterPro" id="IPR006287">
    <property type="entry name" value="DJ-1"/>
</dbReference>
<comment type="subcellular location">
    <subcellularLocation>
        <location evidence="1">Cytoplasm</location>
    </subcellularLocation>
</comment>
<evidence type="ECO:0000256" key="2">
    <source>
        <dbReference type="ARBA" id="ARBA00010552"/>
    </source>
</evidence>
<evidence type="ECO:0000256" key="3">
    <source>
        <dbReference type="ARBA" id="ARBA00022490"/>
    </source>
</evidence>
<feature type="domain" description="DJ-1/PfpI" evidence="5">
    <location>
        <begin position="180"/>
        <end position="346"/>
    </location>
</feature>
<dbReference type="CDD" id="cd03135">
    <property type="entry name" value="GATase1_DJ-1"/>
    <property type="match status" value="2"/>
</dbReference>
<dbReference type="InterPro" id="IPR019897">
    <property type="entry name" value="RidA_CS"/>
</dbReference>
<dbReference type="PANTHER" id="PTHR48094:SF12">
    <property type="entry name" value="PARKINSON DISEASE PROTEIN 7 HOMOLOG"/>
    <property type="match status" value="1"/>
</dbReference>
<dbReference type="Pfam" id="PF01042">
    <property type="entry name" value="Ribonuc_L-PSP"/>
    <property type="match status" value="1"/>
</dbReference>
<dbReference type="InterPro" id="IPR006175">
    <property type="entry name" value="YjgF/YER057c/UK114"/>
</dbReference>
<dbReference type="Pfam" id="PF01965">
    <property type="entry name" value="DJ-1_PfpI"/>
    <property type="match status" value="2"/>
</dbReference>
<dbReference type="GO" id="GO:0005634">
    <property type="term" value="C:nucleus"/>
    <property type="evidence" value="ECO:0007669"/>
    <property type="project" value="TreeGrafter"/>
</dbReference>
<dbReference type="PANTHER" id="PTHR48094">
    <property type="entry name" value="PROTEIN/NUCLEIC ACID DEGLYCASE DJ-1-RELATED"/>
    <property type="match status" value="1"/>
</dbReference>
<reference evidence="6" key="1">
    <citation type="submission" date="2021-06" db="EMBL/GenBank/DDBJ databases">
        <authorList>
            <person name="Hodson N. C."/>
            <person name="Mongue J. A."/>
            <person name="Jaron S. K."/>
        </authorList>
    </citation>
    <scope>NUCLEOTIDE SEQUENCE</scope>
</reference>
<dbReference type="InterPro" id="IPR050325">
    <property type="entry name" value="Prot/Nucl_acid_deglycase"/>
</dbReference>
<dbReference type="GO" id="GO:0051896">
    <property type="term" value="P:regulation of phosphatidylinositol 3-kinase/protein kinase B signal transduction"/>
    <property type="evidence" value="ECO:0007669"/>
    <property type="project" value="UniProtKB-ARBA"/>
</dbReference>
<dbReference type="CDD" id="cd00448">
    <property type="entry name" value="YjgF_YER057c_UK114_family"/>
    <property type="match status" value="1"/>
</dbReference>
<keyword evidence="3" id="KW-0963">Cytoplasm</keyword>
<dbReference type="NCBIfam" id="TIGR01383">
    <property type="entry name" value="not_thiJ"/>
    <property type="match status" value="2"/>
</dbReference>